<dbReference type="Proteomes" id="UP000028252">
    <property type="component" value="Unassembled WGS sequence"/>
</dbReference>
<feature type="domain" description="UmuC" evidence="2">
    <location>
        <begin position="18"/>
        <end position="136"/>
    </location>
</feature>
<dbReference type="InterPro" id="IPR050356">
    <property type="entry name" value="SulA_CellDiv_inhibitor"/>
</dbReference>
<dbReference type="OrthoDB" id="5298951at2"/>
<evidence type="ECO:0000313" key="4">
    <source>
        <dbReference type="Proteomes" id="UP000028252"/>
    </source>
</evidence>
<dbReference type="PANTHER" id="PTHR35369:SF2">
    <property type="entry name" value="BLR3025 PROTEIN"/>
    <property type="match status" value="1"/>
</dbReference>
<evidence type="ECO:0000259" key="2">
    <source>
        <dbReference type="Pfam" id="PF00817"/>
    </source>
</evidence>
<dbReference type="STRING" id="1232683.ADIMK_2873"/>
<accession>A0A081FWJ8</accession>
<dbReference type="GO" id="GO:0006281">
    <property type="term" value="P:DNA repair"/>
    <property type="evidence" value="ECO:0007669"/>
    <property type="project" value="InterPro"/>
</dbReference>
<dbReference type="Pfam" id="PF00817">
    <property type="entry name" value="IMS"/>
    <property type="match status" value="1"/>
</dbReference>
<dbReference type="EMBL" id="JMQN01000043">
    <property type="protein sequence ID" value="KEA62903.1"/>
    <property type="molecule type" value="Genomic_DNA"/>
</dbReference>
<protein>
    <submittedName>
        <fullName evidence="3">DNA polymerase-like protein</fullName>
    </submittedName>
</protein>
<gene>
    <name evidence="3" type="ORF">ADIMK_2873</name>
</gene>
<proteinExistence type="predicted"/>
<dbReference type="InterPro" id="IPR001126">
    <property type="entry name" value="UmuC"/>
</dbReference>
<dbReference type="RefSeq" id="WP_036189705.1">
    <property type="nucleotide sequence ID" value="NZ_JMQN01000043.1"/>
</dbReference>
<dbReference type="eggNOG" id="COG0389">
    <property type="taxonomic scope" value="Bacteria"/>
</dbReference>
<reference evidence="3 4" key="1">
    <citation type="submission" date="2014-04" db="EMBL/GenBank/DDBJ databases">
        <title>Marinobacterium kochiensis sp. nov., isolated from sediment sample collected from Kochi backwaters in Kerala, India.</title>
        <authorList>
            <person name="Singh A."/>
            <person name="Pinnaka A.K."/>
        </authorList>
    </citation>
    <scope>NUCLEOTIDE SEQUENCE [LARGE SCALE GENOMIC DNA]</scope>
    <source>
        <strain evidence="3 4">AK27</strain>
    </source>
</reference>
<comment type="caution">
    <text evidence="3">The sequence shown here is derived from an EMBL/GenBank/DDBJ whole genome shotgun (WGS) entry which is preliminary data.</text>
</comment>
<evidence type="ECO:0000313" key="3">
    <source>
        <dbReference type="EMBL" id="KEA62903.1"/>
    </source>
</evidence>
<dbReference type="PATRIC" id="fig|1232683.4.peg.2824"/>
<dbReference type="InterPro" id="IPR043502">
    <property type="entry name" value="DNA/RNA_pol_sf"/>
</dbReference>
<dbReference type="AlphaFoldDB" id="A0A081FWJ8"/>
<dbReference type="PANTHER" id="PTHR35369">
    <property type="entry name" value="BLR3025 PROTEIN-RELATED"/>
    <property type="match status" value="1"/>
</dbReference>
<organism evidence="3 4">
    <name type="scientific">Marinobacterium lacunae</name>
    <dbReference type="NCBI Taxonomy" id="1232683"/>
    <lineage>
        <taxon>Bacteria</taxon>
        <taxon>Pseudomonadati</taxon>
        <taxon>Pseudomonadota</taxon>
        <taxon>Gammaproteobacteria</taxon>
        <taxon>Oceanospirillales</taxon>
        <taxon>Oceanospirillaceae</taxon>
        <taxon>Marinobacterium</taxon>
    </lineage>
</organism>
<name>A0A081FWJ8_9GAMM</name>
<dbReference type="SUPFAM" id="SSF56672">
    <property type="entry name" value="DNA/RNA polymerases"/>
    <property type="match status" value="1"/>
</dbReference>
<dbReference type="CDD" id="cd03468">
    <property type="entry name" value="PolY_like"/>
    <property type="match status" value="1"/>
</dbReference>
<keyword evidence="1" id="KW-0227">DNA damage</keyword>
<sequence length="462" mass="51724">MRWLCLHFPWLELELHGLSEEVPQVLLDSRRRIKTLNPCAEDLGIKTGQALATALALGPELVVLDTSDKRLRSALEQLAIWAGRFSARVCLCPPQALLLEIASMLNYFGGMMQLIAAITDSLRSTGYTARMAVGETAKGVQLLAAIENRLCSDAQSWWAGLYALRIDQLQLHSEQVERLQGVGLSTLQDLLELPRAELSQRFGPSLLRELVSIIDPGAPAPETYNPPEHFRQRCELAAEITYSTGLLFPLRRLLSALEGYLTQRQQKVARIHLTLNLRGASTQTLDIGHAGGCAAASAWLELCRLRLEREQLKGPVLSIELSAEQGEVYEAISGDLFALSHAQSSLPDLISRLRSRLGSEAVKTLSVYPDHRPESVLRVEGSYREVSPEGMVRPSWLLPHPQPLSKSQRCRLELLSGPERISSGWWDRMVSRDYFVARWPDGRCCWLFREPDGCWFIHGWFG</sequence>
<evidence type="ECO:0000256" key="1">
    <source>
        <dbReference type="ARBA" id="ARBA00022763"/>
    </source>
</evidence>
<keyword evidence="4" id="KW-1185">Reference proteome</keyword>